<dbReference type="OrthoDB" id="9789603at2"/>
<dbReference type="Gene3D" id="3.40.630.30">
    <property type="match status" value="1"/>
</dbReference>
<gene>
    <name evidence="4" type="ORF">SAMN05421771_3986</name>
</gene>
<dbReference type="AlphaFoldDB" id="A0A1I6MZ67"/>
<evidence type="ECO:0000256" key="1">
    <source>
        <dbReference type="ARBA" id="ARBA00022679"/>
    </source>
</evidence>
<dbReference type="Pfam" id="PF00583">
    <property type="entry name" value="Acetyltransf_1"/>
    <property type="match status" value="1"/>
</dbReference>
<proteinExistence type="predicted"/>
<accession>A0A1I6MZ67</accession>
<dbReference type="SUPFAM" id="SSF55729">
    <property type="entry name" value="Acyl-CoA N-acyltransferases (Nat)"/>
    <property type="match status" value="1"/>
</dbReference>
<dbReference type="STRING" id="474950.SAMN05421771_3986"/>
<dbReference type="PANTHER" id="PTHR43877:SF2">
    <property type="entry name" value="AMINOALKYLPHOSPHONATE N-ACETYLTRANSFERASE-RELATED"/>
    <property type="match status" value="1"/>
</dbReference>
<keyword evidence="1 4" id="KW-0808">Transferase</keyword>
<dbReference type="RefSeq" id="WP_089843060.1">
    <property type="nucleotide sequence ID" value="NZ_FOZL01000002.1"/>
</dbReference>
<dbReference type="GO" id="GO:0016747">
    <property type="term" value="F:acyltransferase activity, transferring groups other than amino-acyl groups"/>
    <property type="evidence" value="ECO:0007669"/>
    <property type="project" value="InterPro"/>
</dbReference>
<keyword evidence="2" id="KW-0012">Acyltransferase</keyword>
<dbReference type="InterPro" id="IPR016181">
    <property type="entry name" value="Acyl_CoA_acyltransferase"/>
</dbReference>
<dbReference type="CDD" id="cd04301">
    <property type="entry name" value="NAT_SF"/>
    <property type="match status" value="1"/>
</dbReference>
<dbReference type="EMBL" id="FOZL01000002">
    <property type="protein sequence ID" value="SFS20979.1"/>
    <property type="molecule type" value="Genomic_DNA"/>
</dbReference>
<organism evidence="4 5">
    <name type="scientific">Granulicella pectinivorans</name>
    <dbReference type="NCBI Taxonomy" id="474950"/>
    <lineage>
        <taxon>Bacteria</taxon>
        <taxon>Pseudomonadati</taxon>
        <taxon>Acidobacteriota</taxon>
        <taxon>Terriglobia</taxon>
        <taxon>Terriglobales</taxon>
        <taxon>Acidobacteriaceae</taxon>
        <taxon>Granulicella</taxon>
    </lineage>
</organism>
<sequence>MVEIRQIAPTDAEEVSLLITQLGYQRTLEQVLQWIAAIDTRQQVAFVATLEGVVVGWIEIAVVHHLQSAPYALIGGLVVKDGIRGKGVGRSLCERAETWAWSVGVDTVRVTSRSSRIQAHRFYLRDGYRIDKTSLVFEKKAGPKKRVEKLPEA</sequence>
<keyword evidence="5" id="KW-1185">Reference proteome</keyword>
<dbReference type="Proteomes" id="UP000199024">
    <property type="component" value="Unassembled WGS sequence"/>
</dbReference>
<feature type="domain" description="N-acetyltransferase" evidence="3">
    <location>
        <begin position="2"/>
        <end position="152"/>
    </location>
</feature>
<evidence type="ECO:0000313" key="5">
    <source>
        <dbReference type="Proteomes" id="UP000199024"/>
    </source>
</evidence>
<dbReference type="PROSITE" id="PS51186">
    <property type="entry name" value="GNAT"/>
    <property type="match status" value="1"/>
</dbReference>
<name>A0A1I6MZ67_9BACT</name>
<protein>
    <submittedName>
        <fullName evidence="4">Predicted N-acetyltransferase YhbS</fullName>
    </submittedName>
</protein>
<evidence type="ECO:0000259" key="3">
    <source>
        <dbReference type="PROSITE" id="PS51186"/>
    </source>
</evidence>
<dbReference type="PANTHER" id="PTHR43877">
    <property type="entry name" value="AMINOALKYLPHOSPHONATE N-ACETYLTRANSFERASE-RELATED-RELATED"/>
    <property type="match status" value="1"/>
</dbReference>
<dbReference type="InterPro" id="IPR000182">
    <property type="entry name" value="GNAT_dom"/>
</dbReference>
<dbReference type="InterPro" id="IPR050832">
    <property type="entry name" value="Bact_Acetyltransf"/>
</dbReference>
<evidence type="ECO:0000313" key="4">
    <source>
        <dbReference type="EMBL" id="SFS20979.1"/>
    </source>
</evidence>
<evidence type="ECO:0000256" key="2">
    <source>
        <dbReference type="ARBA" id="ARBA00023315"/>
    </source>
</evidence>
<reference evidence="4 5" key="1">
    <citation type="submission" date="2016-10" db="EMBL/GenBank/DDBJ databases">
        <authorList>
            <person name="de Groot N.N."/>
        </authorList>
    </citation>
    <scope>NUCLEOTIDE SEQUENCE [LARGE SCALE GENOMIC DNA]</scope>
    <source>
        <strain evidence="4 5">DSM 21001</strain>
    </source>
</reference>